<proteinExistence type="predicted"/>
<dbReference type="AlphaFoldDB" id="A0A951URR2"/>
<evidence type="ECO:0000313" key="4">
    <source>
        <dbReference type="Proteomes" id="UP000729701"/>
    </source>
</evidence>
<evidence type="ECO:0000313" key="3">
    <source>
        <dbReference type="EMBL" id="MBW4667828.1"/>
    </source>
</evidence>
<evidence type="ECO:0000256" key="1">
    <source>
        <dbReference type="SAM" id="MobiDB-lite"/>
    </source>
</evidence>
<dbReference type="InterPro" id="IPR021855">
    <property type="entry name" value="PAM68-like"/>
</dbReference>
<evidence type="ECO:0000256" key="2">
    <source>
        <dbReference type="SAM" id="Phobius"/>
    </source>
</evidence>
<keyword evidence="2" id="KW-0812">Transmembrane</keyword>
<accession>A0A951URR2</accession>
<feature type="compositionally biased region" description="Basic and acidic residues" evidence="1">
    <location>
        <begin position="1"/>
        <end position="14"/>
    </location>
</feature>
<feature type="compositionally biased region" description="Basic and acidic residues" evidence="1">
    <location>
        <begin position="55"/>
        <end position="67"/>
    </location>
</feature>
<feature type="transmembrane region" description="Helical" evidence="2">
    <location>
        <begin position="117"/>
        <end position="139"/>
    </location>
</feature>
<protein>
    <submittedName>
        <fullName evidence="3">PAM68 family protein</fullName>
    </submittedName>
</protein>
<gene>
    <name evidence="3" type="ORF">KME60_10445</name>
</gene>
<dbReference type="Pfam" id="PF11947">
    <property type="entry name" value="DUF3464"/>
    <property type="match status" value="1"/>
</dbReference>
<name>A0A951URR2_9CYAN</name>
<dbReference type="Proteomes" id="UP000729701">
    <property type="component" value="Unassembled WGS sequence"/>
</dbReference>
<reference evidence="3" key="2">
    <citation type="journal article" date="2022" name="Microbiol. Resour. Announc.">
        <title>Metagenome Sequencing to Explore Phylogenomics of Terrestrial Cyanobacteria.</title>
        <authorList>
            <person name="Ward R.D."/>
            <person name="Stajich J.E."/>
            <person name="Johansen J.R."/>
            <person name="Huntemann M."/>
            <person name="Clum A."/>
            <person name="Foster B."/>
            <person name="Foster B."/>
            <person name="Roux S."/>
            <person name="Palaniappan K."/>
            <person name="Varghese N."/>
            <person name="Mukherjee S."/>
            <person name="Reddy T.B.K."/>
            <person name="Daum C."/>
            <person name="Copeland A."/>
            <person name="Chen I.A."/>
            <person name="Ivanova N.N."/>
            <person name="Kyrpides N.C."/>
            <person name="Shapiro N."/>
            <person name="Eloe-Fadrosh E.A."/>
            <person name="Pietrasiak N."/>
        </authorList>
    </citation>
    <scope>NUCLEOTIDE SEQUENCE</scope>
    <source>
        <strain evidence="3">GSE-NOS-MK-12-04C</strain>
    </source>
</reference>
<feature type="region of interest" description="Disordered" evidence="1">
    <location>
        <begin position="1"/>
        <end position="67"/>
    </location>
</feature>
<keyword evidence="2" id="KW-1133">Transmembrane helix</keyword>
<reference evidence="3" key="1">
    <citation type="submission" date="2021-05" db="EMBL/GenBank/DDBJ databases">
        <authorList>
            <person name="Pietrasiak N."/>
            <person name="Ward R."/>
            <person name="Stajich J.E."/>
            <person name="Kurbessoian T."/>
        </authorList>
    </citation>
    <scope>NUCLEOTIDE SEQUENCE</scope>
    <source>
        <strain evidence="3">GSE-NOS-MK-12-04C</strain>
    </source>
</reference>
<dbReference type="EMBL" id="JAHHGZ010000009">
    <property type="protein sequence ID" value="MBW4667828.1"/>
    <property type="molecule type" value="Genomic_DNA"/>
</dbReference>
<sequence>MSAEPEETRLPFEPKKKRQKPAKAQAKSVEPPNKPENKPAGSPKKPENKPATAKESPKKEEQKPTFSKEEMAIPKIVSQRMVRRVAGFCGIPTFLGISSLVASYLLMTFADIKLPPIAVLLVNLGLFGLGVLGITYGVLSASWDEDRVGSFLGLGEFTTNWGRMVETWRSTKSG</sequence>
<organism evidence="3 4">
    <name type="scientific">Cyanomargarita calcarea GSE-NOS-MK-12-04C</name>
    <dbReference type="NCBI Taxonomy" id="2839659"/>
    <lineage>
        <taxon>Bacteria</taxon>
        <taxon>Bacillati</taxon>
        <taxon>Cyanobacteriota</taxon>
        <taxon>Cyanophyceae</taxon>
        <taxon>Nostocales</taxon>
        <taxon>Cyanomargaritaceae</taxon>
        <taxon>Cyanomargarita</taxon>
    </lineage>
</organism>
<dbReference type="PANTHER" id="PTHR34575:SF1">
    <property type="entry name" value="PROTEIN PAM68, CHLOROPLASTIC"/>
    <property type="match status" value="1"/>
</dbReference>
<feature type="transmembrane region" description="Helical" evidence="2">
    <location>
        <begin position="85"/>
        <end position="105"/>
    </location>
</feature>
<keyword evidence="2" id="KW-0472">Membrane</keyword>
<comment type="caution">
    <text evidence="3">The sequence shown here is derived from an EMBL/GenBank/DDBJ whole genome shotgun (WGS) entry which is preliminary data.</text>
</comment>
<dbReference type="PANTHER" id="PTHR34575">
    <property type="entry name" value="PROTEIN PAM68, CHLOROPLASTIC"/>
    <property type="match status" value="1"/>
</dbReference>